<dbReference type="InterPro" id="IPR014179">
    <property type="entry name" value="PfaD-like_TIM-barrel"/>
</dbReference>
<evidence type="ECO:0000256" key="1">
    <source>
        <dbReference type="ARBA" id="ARBA00013258"/>
    </source>
</evidence>
<dbReference type="Gene3D" id="3.30.70.250">
    <property type="entry name" value="Malonyl-CoA ACP transacylase, ACP-binding"/>
    <property type="match status" value="1"/>
</dbReference>
<dbReference type="InterPro" id="IPR004410">
    <property type="entry name" value="Malonyl_CoA-ACP_transAc_FabD"/>
</dbReference>
<dbReference type="NCBIfam" id="TIGR02814">
    <property type="entry name" value="pfaD_fam"/>
    <property type="match status" value="1"/>
</dbReference>
<accession>A0A9W4H276</accession>
<dbReference type="GO" id="GO:0006633">
    <property type="term" value="P:fatty acid biosynthetic process"/>
    <property type="evidence" value="ECO:0007669"/>
    <property type="project" value="TreeGrafter"/>
</dbReference>
<dbReference type="PANTHER" id="PTHR42681:SF1">
    <property type="entry name" value="MALONYL-COA-ACYL CARRIER PROTEIN TRANSACYLASE, MITOCHONDRIAL"/>
    <property type="match status" value="1"/>
</dbReference>
<gene>
    <name evidence="7" type="ORF">SBRY_40090</name>
</gene>
<dbReference type="SUPFAM" id="SSF52151">
    <property type="entry name" value="FabD/lysophospholipase-like"/>
    <property type="match status" value="2"/>
</dbReference>
<dbReference type="InterPro" id="IPR013785">
    <property type="entry name" value="Aldolase_TIM"/>
</dbReference>
<dbReference type="InterPro" id="IPR001227">
    <property type="entry name" value="Ac_transferase_dom_sf"/>
</dbReference>
<feature type="compositionally biased region" description="Low complexity" evidence="5">
    <location>
        <begin position="614"/>
        <end position="631"/>
    </location>
</feature>
<feature type="region of interest" description="Disordered" evidence="5">
    <location>
        <begin position="612"/>
        <end position="644"/>
    </location>
</feature>
<dbReference type="InterPro" id="IPR014043">
    <property type="entry name" value="Acyl_transferase_dom"/>
</dbReference>
<sequence length="1152" mass="123568">MTRPVAFLFGGQGSQYHGMGRPLFDGDAVFRDSMRDLDDVVRELAGVSVVEQLYGVEHPPAEPFDRLLITHPAIVMVEYSLARVLRSRGVEPDYVAGSSLGEFAAAAVAGVLPVEDVLTAVVGQAQACERSGPPGRMLAVLHDTAAYRSDPVFDGTELASVNYPEHFVVSGTVQRIAALRADLTARGIPAEVLPVPHAFHSSHIDAFAADFRELLQDLRPAPPRIPLVSGIDGSRPQRLDGDYFWDVVRRPIDFPAAVRTLAAAGDPVHIDLSPGGTLDTFLRRNRADAVSHPVLIPYRRDTQPLADATAAALAQRRPARPTTHGAGRMTVHLFPGQGSQFKGMGAGLFEEFPDLTATADRVLGYSVRELCVEDPRRELGDTRFTQPALYVVNALSHLKRVADTGVSPDYVAGHSLGEYSALFAAGAVDFETGLRLVERRGELMSRAEDGGMAAVIGLTVQEVRDLLRREGLTTVDVANHNSPRQVVVAGPRADIPAARDAFLQGGAQHYVPLNVSGAFHSRLMAGTREAFTPALREAAFRTPRIPVLSNVTGRPHQDGAIAGGLAEQLTHVVEWNDTIRYLLGLGEADFTEVGPGTVLTKLVGKIREEAGPLTAPQPAPQTAAVPSAAPVVPSPSPAPAPAVVPAMPARATGADTTPAAEPELPLWPLAVTATSLGDADFRRDYGLTHAYLAGAMYRGIASVDLVVRMGRAGMLGFFGTAMVGPDGIEDAIRRIQRALPDGEPYGMNLIHSPSHPEAEEAAVDLYLRYGVRVVEASAYMGITAALVRYRAKGLRRGPDGRVSGANRIIAKLSRPEVARAFLAPAPEDLVARMVTAGALSRQEAELLRELPMADDLCVEADSGGHTDRGVLVALLPAVIALRDEAAAAHGYPQRVRVGAAGGIGSPAAAAAAFVLGAAFVLTGSVNQCTVEAGTSAAVKDMLQTAGVQDTAYAPAGDMFEIGAQVQVLQRGTFFPGRSNRLYQLYKHFESLDAIDGKTLRMIQDKYFHRDFDQVWAEVRAHQPAAEIQKAERNPKYRMALLFKWYFAHSTRAALDGDPERRVDYQIHCGPALGSFNQWVRGTDLEDWRNRHADEIGLRLMTATAELVNSRFAEMFGRSGDAPLDGGTGRTGDTSVDGRTGRPAPRDREPAVR</sequence>
<keyword evidence="2 7" id="KW-0808">Transferase</keyword>
<dbReference type="GO" id="GO:0004314">
    <property type="term" value="F:[acyl-carrier-protein] S-malonyltransferase activity"/>
    <property type="evidence" value="ECO:0007669"/>
    <property type="project" value="UniProtKB-EC"/>
</dbReference>
<dbReference type="Gene3D" id="3.20.20.70">
    <property type="entry name" value="Aldolase class I"/>
    <property type="match status" value="1"/>
</dbReference>
<evidence type="ECO:0000256" key="4">
    <source>
        <dbReference type="ARBA" id="ARBA00048462"/>
    </source>
</evidence>
<feature type="compositionally biased region" description="Pro residues" evidence="5">
    <location>
        <begin position="632"/>
        <end position="642"/>
    </location>
</feature>
<comment type="catalytic activity">
    <reaction evidence="4">
        <text>holo-[ACP] + malonyl-CoA = malonyl-[ACP] + CoA</text>
        <dbReference type="Rhea" id="RHEA:41792"/>
        <dbReference type="Rhea" id="RHEA-COMP:9623"/>
        <dbReference type="Rhea" id="RHEA-COMP:9685"/>
        <dbReference type="ChEBI" id="CHEBI:57287"/>
        <dbReference type="ChEBI" id="CHEBI:57384"/>
        <dbReference type="ChEBI" id="CHEBI:64479"/>
        <dbReference type="ChEBI" id="CHEBI:78449"/>
        <dbReference type="EC" id="2.3.1.39"/>
    </reaction>
</comment>
<evidence type="ECO:0000256" key="3">
    <source>
        <dbReference type="ARBA" id="ARBA00023315"/>
    </source>
</evidence>
<dbReference type="EC" id="2.3.1.39" evidence="1"/>
<evidence type="ECO:0000259" key="6">
    <source>
        <dbReference type="SMART" id="SM00827"/>
    </source>
</evidence>
<dbReference type="InterPro" id="IPR016035">
    <property type="entry name" value="Acyl_Trfase/lysoPLipase"/>
</dbReference>
<dbReference type="InterPro" id="IPR050858">
    <property type="entry name" value="Mal-CoA-ACP_Trans/PKS_FabD"/>
</dbReference>
<reference evidence="7" key="1">
    <citation type="submission" date="2021-06" db="EMBL/GenBank/DDBJ databases">
        <authorList>
            <person name="Arsene-Ploetze F."/>
        </authorList>
    </citation>
    <scope>NUCLEOTIDE SEQUENCE</scope>
    <source>
        <strain evidence="7">SBRY1</strain>
    </source>
</reference>
<protein>
    <recommendedName>
        <fullName evidence="1">[acyl-carrier-protein] S-malonyltransferase</fullName>
        <ecNumber evidence="1">2.3.1.39</ecNumber>
    </recommendedName>
</protein>
<keyword evidence="3 7" id="KW-0012">Acyltransferase</keyword>
<feature type="domain" description="Malonyl-CoA:ACP transacylase (MAT)" evidence="6">
    <location>
        <begin position="333"/>
        <end position="651"/>
    </location>
</feature>
<dbReference type="Pfam" id="PF03060">
    <property type="entry name" value="NMO"/>
    <property type="match status" value="1"/>
</dbReference>
<evidence type="ECO:0000256" key="2">
    <source>
        <dbReference type="ARBA" id="ARBA00022679"/>
    </source>
</evidence>
<feature type="compositionally biased region" description="Basic and acidic residues" evidence="5">
    <location>
        <begin position="1143"/>
        <end position="1152"/>
    </location>
</feature>
<dbReference type="PANTHER" id="PTHR42681">
    <property type="entry name" value="MALONYL-COA-ACYL CARRIER PROTEIN TRANSACYLASE, MITOCHONDRIAL"/>
    <property type="match status" value="1"/>
</dbReference>
<dbReference type="SMART" id="SM00827">
    <property type="entry name" value="PKS_AT"/>
    <property type="match status" value="2"/>
</dbReference>
<dbReference type="RefSeq" id="WP_205048496.1">
    <property type="nucleotide sequence ID" value="NZ_CAJVAX010000018.1"/>
</dbReference>
<dbReference type="Gene3D" id="3.30.70.3290">
    <property type="match status" value="1"/>
</dbReference>
<feature type="domain" description="Malonyl-CoA:ACP transacylase (MAT)" evidence="6">
    <location>
        <begin position="8"/>
        <end position="302"/>
    </location>
</feature>
<evidence type="ECO:0000313" key="7">
    <source>
        <dbReference type="EMBL" id="CAG7645178.1"/>
    </source>
</evidence>
<organism evidence="7 8">
    <name type="scientific">Actinacidiphila bryophytorum</name>
    <dbReference type="NCBI Taxonomy" id="1436133"/>
    <lineage>
        <taxon>Bacteria</taxon>
        <taxon>Bacillati</taxon>
        <taxon>Actinomycetota</taxon>
        <taxon>Actinomycetes</taxon>
        <taxon>Kitasatosporales</taxon>
        <taxon>Streptomycetaceae</taxon>
        <taxon>Actinacidiphila</taxon>
    </lineage>
</organism>
<dbReference type="Proteomes" id="UP001153328">
    <property type="component" value="Unassembled WGS sequence"/>
</dbReference>
<dbReference type="EMBL" id="CAJVAX010000018">
    <property type="protein sequence ID" value="CAG7645178.1"/>
    <property type="molecule type" value="Genomic_DNA"/>
</dbReference>
<feature type="region of interest" description="Disordered" evidence="5">
    <location>
        <begin position="1117"/>
        <end position="1152"/>
    </location>
</feature>
<dbReference type="Pfam" id="PF00698">
    <property type="entry name" value="Acyl_transf_1"/>
    <property type="match status" value="2"/>
</dbReference>
<proteinExistence type="predicted"/>
<comment type="caution">
    <text evidence="7">The sequence shown here is derived from an EMBL/GenBank/DDBJ whole genome shotgun (WGS) entry which is preliminary data.</text>
</comment>
<evidence type="ECO:0000256" key="5">
    <source>
        <dbReference type="SAM" id="MobiDB-lite"/>
    </source>
</evidence>
<dbReference type="GO" id="GO:0016491">
    <property type="term" value="F:oxidoreductase activity"/>
    <property type="evidence" value="ECO:0007669"/>
    <property type="project" value="UniProtKB-KW"/>
</dbReference>
<dbReference type="InterPro" id="IPR049489">
    <property type="entry name" value="FabD-like_helical_ins"/>
</dbReference>
<dbReference type="AlphaFoldDB" id="A0A9W4H276"/>
<name>A0A9W4H276_9ACTN</name>
<dbReference type="Pfam" id="PF21607">
    <property type="entry name" value="FabD_helical_ins"/>
    <property type="match status" value="1"/>
</dbReference>
<dbReference type="NCBIfam" id="TIGR00128">
    <property type="entry name" value="fabD"/>
    <property type="match status" value="1"/>
</dbReference>
<dbReference type="Gene3D" id="3.40.366.10">
    <property type="entry name" value="Malonyl-Coenzyme A Acyl Carrier Protein, domain 2"/>
    <property type="match status" value="2"/>
</dbReference>
<keyword evidence="8" id="KW-1185">Reference proteome</keyword>
<dbReference type="InterPro" id="IPR016036">
    <property type="entry name" value="Malonyl_transacylase_ACP-bd"/>
</dbReference>
<dbReference type="GO" id="GO:0005829">
    <property type="term" value="C:cytosol"/>
    <property type="evidence" value="ECO:0007669"/>
    <property type="project" value="TreeGrafter"/>
</dbReference>
<dbReference type="SUPFAM" id="SSF51412">
    <property type="entry name" value="Inosine monophosphate dehydrogenase (IMPDH)"/>
    <property type="match status" value="1"/>
</dbReference>
<dbReference type="SUPFAM" id="SSF55048">
    <property type="entry name" value="Probable ACP-binding domain of malonyl-CoA ACP transacylase"/>
    <property type="match status" value="2"/>
</dbReference>
<evidence type="ECO:0000313" key="8">
    <source>
        <dbReference type="Proteomes" id="UP001153328"/>
    </source>
</evidence>
<keyword evidence="7" id="KW-0560">Oxidoreductase</keyword>
<dbReference type="CDD" id="cd04742">
    <property type="entry name" value="NPD_FabD"/>
    <property type="match status" value="1"/>
</dbReference>